<reference evidence="1" key="1">
    <citation type="submission" date="2023-06" db="EMBL/GenBank/DDBJ databases">
        <title>Genome-scale phylogeny and comparative genomics of the fungal order Sordariales.</title>
        <authorList>
            <consortium name="Lawrence Berkeley National Laboratory"/>
            <person name="Hensen N."/>
            <person name="Bonometti L."/>
            <person name="Westerberg I."/>
            <person name="Brannstrom I.O."/>
            <person name="Guillou S."/>
            <person name="Cros-Aarteil S."/>
            <person name="Calhoun S."/>
            <person name="Haridas S."/>
            <person name="Kuo A."/>
            <person name="Mondo S."/>
            <person name="Pangilinan J."/>
            <person name="Riley R."/>
            <person name="Labutti K."/>
            <person name="Andreopoulos B."/>
            <person name="Lipzen A."/>
            <person name="Chen C."/>
            <person name="Yanf M."/>
            <person name="Daum C."/>
            <person name="Ng V."/>
            <person name="Clum A."/>
            <person name="Steindorff A."/>
            <person name="Ohm R."/>
            <person name="Martin F."/>
            <person name="Silar P."/>
            <person name="Natvig D."/>
            <person name="Lalanne C."/>
            <person name="Gautier V."/>
            <person name="Ament-Velasquez S.L."/>
            <person name="Kruys A."/>
            <person name="Hutchinson M.I."/>
            <person name="Powell A.J."/>
            <person name="Barry K."/>
            <person name="Miller A.N."/>
            <person name="Grigoriev I.V."/>
            <person name="Debuchy R."/>
            <person name="Gladieux P."/>
            <person name="Thoren M.H."/>
            <person name="Johannesson H."/>
        </authorList>
    </citation>
    <scope>NUCLEOTIDE SEQUENCE</scope>
    <source>
        <strain evidence="1">CBS 307.81</strain>
    </source>
</reference>
<name>A0AA39YJB4_9PEZI</name>
<evidence type="ECO:0000313" key="2">
    <source>
        <dbReference type="Proteomes" id="UP001174997"/>
    </source>
</evidence>
<sequence length="548" mass="62754">MAVDTQSIVTAGAVGSPQQVRHIIRVLLRSRYLSTEDQLNLALTNKNIAGVIDIERFRLNVMDVLFEHDDSLVNQAIRSDQQHWLEYLLGIGDFTSKEAENSINGLLMHCADDSDGEHNRLHHTMGTHRLLELCLRFDAVRCLQSLIQYCNESCFNYDPDWLYRKAKLVAWKDYKVQGLLFLHSYLQQSDDNPLEELWGYLLTQARNSSHVRTLARVMDSGTDYFPCLIHHCGRLGECSPFVLLELIKRVPIERLTEQVNFRGMLVTPLSIVSSGLRLSNINLLLKQGGIKRPFEHYHRDPVGGFLTNPLFSLLMDISLPYSEDIWYSYSESRKDWIARARDMTRDLHTVVKLFEVYAREEFQFELKKHVDMNTMACRLFVNLLRNWFIKIGESSLDQATQDELLRYHSMSWNWKEGVSGPILCSVFTSNHLNLFDGDVVAVWDTLRTHEIEQEAEALLRASSGPDCEKGNVSWTSIDYLYALIAAPQLVEVAELRKIVKMASAPSGLPDYGNERFESVIQVLQELPFDCSRSSCTISDSDMSAVVDM</sequence>
<organism evidence="1 2">
    <name type="scientific">Cercophora samala</name>
    <dbReference type="NCBI Taxonomy" id="330535"/>
    <lineage>
        <taxon>Eukaryota</taxon>
        <taxon>Fungi</taxon>
        <taxon>Dikarya</taxon>
        <taxon>Ascomycota</taxon>
        <taxon>Pezizomycotina</taxon>
        <taxon>Sordariomycetes</taxon>
        <taxon>Sordariomycetidae</taxon>
        <taxon>Sordariales</taxon>
        <taxon>Lasiosphaeriaceae</taxon>
        <taxon>Cercophora</taxon>
    </lineage>
</organism>
<comment type="caution">
    <text evidence="1">The sequence shown here is derived from an EMBL/GenBank/DDBJ whole genome shotgun (WGS) entry which is preliminary data.</text>
</comment>
<keyword evidence="2" id="KW-1185">Reference proteome</keyword>
<gene>
    <name evidence="1" type="ORF">QBC41DRAFT_351616</name>
</gene>
<proteinExistence type="predicted"/>
<dbReference type="Proteomes" id="UP001174997">
    <property type="component" value="Unassembled WGS sequence"/>
</dbReference>
<dbReference type="EMBL" id="JAULSY010000262">
    <property type="protein sequence ID" value="KAK0653687.1"/>
    <property type="molecule type" value="Genomic_DNA"/>
</dbReference>
<dbReference type="AlphaFoldDB" id="A0AA39YJB4"/>
<evidence type="ECO:0000313" key="1">
    <source>
        <dbReference type="EMBL" id="KAK0653687.1"/>
    </source>
</evidence>
<protein>
    <submittedName>
        <fullName evidence="1">Uncharacterized protein</fullName>
    </submittedName>
</protein>
<accession>A0AA39YJB4</accession>